<proteinExistence type="inferred from homology"/>
<name>A0A7C2WEI6_9BACT</name>
<dbReference type="InterPro" id="IPR022803">
    <property type="entry name" value="Ribosomal_uL5_dom_sf"/>
</dbReference>
<evidence type="ECO:0000256" key="4">
    <source>
        <dbReference type="ARBA" id="ARBA00035245"/>
    </source>
</evidence>
<dbReference type="InterPro" id="IPR031310">
    <property type="entry name" value="Ribosomal_uL5_N"/>
</dbReference>
<organism evidence="9">
    <name type="scientific">Thermorudis sp</name>
    <dbReference type="NCBI Taxonomy" id="1969470"/>
    <lineage>
        <taxon>Bacteria</taxon>
        <taxon>Pseudomonadati</taxon>
        <taxon>Thermomicrobiota</taxon>
        <taxon>Thermomicrobia</taxon>
        <taxon>Thermomicrobia incertae sedis</taxon>
        <taxon>Thermorudis</taxon>
    </lineage>
</organism>
<dbReference type="GO" id="GO:0005840">
    <property type="term" value="C:ribosome"/>
    <property type="evidence" value="ECO:0007669"/>
    <property type="project" value="UniProtKB-KW"/>
</dbReference>
<keyword evidence="5" id="KW-0820">tRNA-binding</keyword>
<dbReference type="EMBL" id="DSID01000558">
    <property type="protein sequence ID" value="HEX71050.1"/>
    <property type="molecule type" value="Genomic_DNA"/>
</dbReference>
<keyword evidence="5" id="KW-0694">RNA-binding</keyword>
<dbReference type="SUPFAM" id="SSF55282">
    <property type="entry name" value="RL5-like"/>
    <property type="match status" value="1"/>
</dbReference>
<feature type="domain" description="Large ribosomal subunit protein uL5 C-terminal" evidence="8">
    <location>
        <begin position="93"/>
        <end position="186"/>
    </location>
</feature>
<dbReference type="InterPro" id="IPR031309">
    <property type="entry name" value="Ribosomal_uL5_C"/>
</dbReference>
<comment type="caution">
    <text evidence="9">The sequence shown here is derived from an EMBL/GenBank/DDBJ whole genome shotgun (WGS) entry which is preliminary data.</text>
</comment>
<dbReference type="InterPro" id="IPR020929">
    <property type="entry name" value="Ribosomal_uL5_CS"/>
</dbReference>
<evidence type="ECO:0000256" key="5">
    <source>
        <dbReference type="HAMAP-Rule" id="MF_01333"/>
    </source>
</evidence>
<dbReference type="Pfam" id="PF00281">
    <property type="entry name" value="Ribosomal_L5"/>
    <property type="match status" value="1"/>
</dbReference>
<sequence length="188" mass="21391">MGAEVKERVEPRLKKLYREEVVPKLMEEFGYRHIFEVPKLEKIVLNIGLGEAVSNPRAIDAAIHDLAAISGQRPVVTKARKSIAAFRLRKGMPIGVMVTLRGNRMYDFLDRLISIALPRIRDFRGLSPRSFDGRGNYTLGLREQLAFPEVDYDKIDRVRGLEVSIVTTARTDEEGRRLLELLGMPFRG</sequence>
<evidence type="ECO:0000256" key="1">
    <source>
        <dbReference type="ARBA" id="ARBA00008553"/>
    </source>
</evidence>
<keyword evidence="3 5" id="KW-0687">Ribonucleoprotein</keyword>
<dbReference type="FunFam" id="3.30.1440.10:FF:000001">
    <property type="entry name" value="50S ribosomal protein L5"/>
    <property type="match status" value="1"/>
</dbReference>
<dbReference type="Gene3D" id="3.30.1440.10">
    <property type="match status" value="1"/>
</dbReference>
<dbReference type="HAMAP" id="MF_01333_B">
    <property type="entry name" value="Ribosomal_uL5_B"/>
    <property type="match status" value="1"/>
</dbReference>
<dbReference type="GO" id="GO:0019843">
    <property type="term" value="F:rRNA binding"/>
    <property type="evidence" value="ECO:0007669"/>
    <property type="project" value="UniProtKB-UniRule"/>
</dbReference>
<comment type="subunit">
    <text evidence="5">Part of the 50S ribosomal subunit; part of the 5S rRNA/L5/L18/L25 subcomplex. Contacts the 5S rRNA and the P site tRNA. Forms a bridge to the 30S subunit in the 70S ribosome.</text>
</comment>
<evidence type="ECO:0000256" key="3">
    <source>
        <dbReference type="ARBA" id="ARBA00023274"/>
    </source>
</evidence>
<dbReference type="PIRSF" id="PIRSF002161">
    <property type="entry name" value="Ribosomal_L5"/>
    <property type="match status" value="1"/>
</dbReference>
<dbReference type="NCBIfam" id="NF000585">
    <property type="entry name" value="PRK00010.1"/>
    <property type="match status" value="1"/>
</dbReference>
<gene>
    <name evidence="5" type="primary">rplE</name>
    <name evidence="9" type="ORF">ENP13_07380</name>
</gene>
<feature type="domain" description="Large ribosomal subunit protein uL5 N-terminal" evidence="7">
    <location>
        <begin position="34"/>
        <end position="89"/>
    </location>
</feature>
<dbReference type="InterPro" id="IPR020930">
    <property type="entry name" value="Ribosomal_uL5_bac-type"/>
</dbReference>
<reference evidence="9" key="1">
    <citation type="journal article" date="2020" name="mSystems">
        <title>Genome- and Community-Level Interaction Insights into Carbon Utilization and Element Cycling Functions of Hydrothermarchaeota in Hydrothermal Sediment.</title>
        <authorList>
            <person name="Zhou Z."/>
            <person name="Liu Y."/>
            <person name="Xu W."/>
            <person name="Pan J."/>
            <person name="Luo Z.H."/>
            <person name="Li M."/>
        </authorList>
    </citation>
    <scope>NUCLEOTIDE SEQUENCE [LARGE SCALE GENOMIC DNA]</scope>
    <source>
        <strain evidence="9">SpSt-192</strain>
    </source>
</reference>
<comment type="similarity">
    <text evidence="1 5 6">Belongs to the universal ribosomal protein uL5 family.</text>
</comment>
<dbReference type="GO" id="GO:1990904">
    <property type="term" value="C:ribonucleoprotein complex"/>
    <property type="evidence" value="ECO:0007669"/>
    <property type="project" value="UniProtKB-KW"/>
</dbReference>
<evidence type="ECO:0000256" key="2">
    <source>
        <dbReference type="ARBA" id="ARBA00022980"/>
    </source>
</evidence>
<keyword evidence="5" id="KW-0699">rRNA-binding</keyword>
<protein>
    <recommendedName>
        <fullName evidence="4 5">Large ribosomal subunit protein uL5</fullName>
    </recommendedName>
</protein>
<comment type="function">
    <text evidence="5">This is 1 of the proteins that bind and probably mediate the attachment of the 5S RNA into the large ribosomal subunit, where it forms part of the central protuberance. In the 70S ribosome it contacts protein S13 of the 30S subunit (bridge B1b), connecting the 2 subunits; this bridge is implicated in subunit movement. Contacts the P site tRNA; the 5S rRNA and some of its associated proteins might help stabilize positioning of ribosome-bound tRNAs.</text>
</comment>
<dbReference type="Pfam" id="PF00673">
    <property type="entry name" value="Ribosomal_L5_C"/>
    <property type="match status" value="1"/>
</dbReference>
<dbReference type="GO" id="GO:0000049">
    <property type="term" value="F:tRNA binding"/>
    <property type="evidence" value="ECO:0007669"/>
    <property type="project" value="UniProtKB-UniRule"/>
</dbReference>
<dbReference type="AlphaFoldDB" id="A0A7C2WEI6"/>
<dbReference type="PANTHER" id="PTHR11994">
    <property type="entry name" value="60S RIBOSOMAL PROTEIN L11-RELATED"/>
    <property type="match status" value="1"/>
</dbReference>
<dbReference type="GO" id="GO:0006412">
    <property type="term" value="P:translation"/>
    <property type="evidence" value="ECO:0007669"/>
    <property type="project" value="UniProtKB-UniRule"/>
</dbReference>
<dbReference type="GO" id="GO:0003735">
    <property type="term" value="F:structural constituent of ribosome"/>
    <property type="evidence" value="ECO:0007669"/>
    <property type="project" value="InterPro"/>
</dbReference>
<dbReference type="PROSITE" id="PS00358">
    <property type="entry name" value="RIBOSOMAL_L5"/>
    <property type="match status" value="1"/>
</dbReference>
<evidence type="ECO:0000313" key="9">
    <source>
        <dbReference type="EMBL" id="HEX71050.1"/>
    </source>
</evidence>
<dbReference type="InterPro" id="IPR002132">
    <property type="entry name" value="Ribosomal_uL5"/>
</dbReference>
<evidence type="ECO:0000259" key="8">
    <source>
        <dbReference type="Pfam" id="PF00673"/>
    </source>
</evidence>
<evidence type="ECO:0000259" key="7">
    <source>
        <dbReference type="Pfam" id="PF00281"/>
    </source>
</evidence>
<evidence type="ECO:0000256" key="6">
    <source>
        <dbReference type="RuleBase" id="RU003930"/>
    </source>
</evidence>
<accession>A0A7C2WEI6</accession>
<keyword evidence="2 5" id="KW-0689">Ribosomal protein</keyword>